<name>A0AAP4LC26_9ENTR</name>
<accession>A0AAP4LC26</accession>
<evidence type="ECO:0000313" key="1">
    <source>
        <dbReference type="EMBL" id="MDK9365355.1"/>
    </source>
</evidence>
<reference evidence="1 2" key="1">
    <citation type="submission" date="2023-06" db="EMBL/GenBank/DDBJ databases">
        <title>Identification and characterization of antibiotic-resistant Gram-negative bacteria.</title>
        <authorList>
            <person name="Cho G.-S."/>
            <person name="Lee J."/>
            <person name="Tai E."/>
            <person name="Jeong S."/>
            <person name="Kim I."/>
            <person name="Kim B.-E."/>
            <person name="Jeong M.-I."/>
            <person name="Oh K.-K."/>
            <person name="Franz C.M.A.P."/>
        </authorList>
    </citation>
    <scope>NUCLEOTIDE SEQUENCE [LARGE SCALE GENOMIC DNA]</scope>
    <source>
        <strain evidence="1 2">V106_12</strain>
    </source>
</reference>
<comment type="caution">
    <text evidence="1">The sequence shown here is derived from an EMBL/GenBank/DDBJ whole genome shotgun (WGS) entry which is preliminary data.</text>
</comment>
<dbReference type="Pfam" id="PF05322">
    <property type="entry name" value="NinE"/>
    <property type="match status" value="1"/>
</dbReference>
<proteinExistence type="predicted"/>
<protein>
    <submittedName>
        <fullName evidence="1">NinE family protein</fullName>
    </submittedName>
</protein>
<evidence type="ECO:0000313" key="2">
    <source>
        <dbReference type="Proteomes" id="UP001223214"/>
    </source>
</evidence>
<dbReference type="EMBL" id="JASSOM010000072">
    <property type="protein sequence ID" value="MDK9365355.1"/>
    <property type="molecule type" value="Genomic_DNA"/>
</dbReference>
<dbReference type="AlphaFoldDB" id="A0AAP4LC26"/>
<dbReference type="RefSeq" id="WP_285150081.1">
    <property type="nucleotide sequence ID" value="NZ_JASSOM010000072.1"/>
</dbReference>
<gene>
    <name evidence="1" type="ORF">QQF32_19345</name>
</gene>
<dbReference type="Proteomes" id="UP001223214">
    <property type="component" value="Unassembled WGS sequence"/>
</dbReference>
<sequence length="55" mass="6446">MASPLAKVMERGIFKVSARRKRKPIVNPSDISTFNYSAHLYDVRWLRLRARRKSA</sequence>
<dbReference type="InterPro" id="IPR007986">
    <property type="entry name" value="NINE"/>
</dbReference>
<organism evidence="1 2">
    <name type="scientific">Lelliottia wanjuensis</name>
    <dbReference type="NCBI Taxonomy" id="3050585"/>
    <lineage>
        <taxon>Bacteria</taxon>
        <taxon>Pseudomonadati</taxon>
        <taxon>Pseudomonadota</taxon>
        <taxon>Gammaproteobacteria</taxon>
        <taxon>Enterobacterales</taxon>
        <taxon>Enterobacteriaceae</taxon>
        <taxon>Lelliottia</taxon>
    </lineage>
</organism>
<keyword evidence="2" id="KW-1185">Reference proteome</keyword>